<protein>
    <submittedName>
        <fullName evidence="1">Uncharacterized protein</fullName>
    </submittedName>
</protein>
<evidence type="ECO:0000313" key="1">
    <source>
        <dbReference type="EMBL" id="KAK4772230.1"/>
    </source>
</evidence>
<gene>
    <name evidence="1" type="ORF">SAY86_014005</name>
</gene>
<organism evidence="1 2">
    <name type="scientific">Trapa natans</name>
    <name type="common">Water chestnut</name>
    <dbReference type="NCBI Taxonomy" id="22666"/>
    <lineage>
        <taxon>Eukaryota</taxon>
        <taxon>Viridiplantae</taxon>
        <taxon>Streptophyta</taxon>
        <taxon>Embryophyta</taxon>
        <taxon>Tracheophyta</taxon>
        <taxon>Spermatophyta</taxon>
        <taxon>Magnoliopsida</taxon>
        <taxon>eudicotyledons</taxon>
        <taxon>Gunneridae</taxon>
        <taxon>Pentapetalae</taxon>
        <taxon>rosids</taxon>
        <taxon>malvids</taxon>
        <taxon>Myrtales</taxon>
        <taxon>Lythraceae</taxon>
        <taxon>Trapa</taxon>
    </lineage>
</organism>
<dbReference type="AlphaFoldDB" id="A0AAN7KSI7"/>
<reference evidence="1 2" key="1">
    <citation type="journal article" date="2023" name="Hortic Res">
        <title>Pangenome of water caltrop reveals structural variations and asymmetric subgenome divergence after allopolyploidization.</title>
        <authorList>
            <person name="Zhang X."/>
            <person name="Chen Y."/>
            <person name="Wang L."/>
            <person name="Yuan Y."/>
            <person name="Fang M."/>
            <person name="Shi L."/>
            <person name="Lu R."/>
            <person name="Comes H.P."/>
            <person name="Ma Y."/>
            <person name="Chen Y."/>
            <person name="Huang G."/>
            <person name="Zhou Y."/>
            <person name="Zheng Z."/>
            <person name="Qiu Y."/>
        </authorList>
    </citation>
    <scope>NUCLEOTIDE SEQUENCE [LARGE SCALE GENOMIC DNA]</scope>
    <source>
        <strain evidence="1">F231</strain>
    </source>
</reference>
<sequence length="143" mass="16018">MTQLWILRWPKSGGVSTAAGNRCASGARSAAAADTARAGGSPSCAASSIDCCGLAKFVEKLKKRKRRARLMMQRQGKQRRLTWRCRQSSFQCRYDPFSYSLNFDTGGRERLVDDDEDYYQFHTFLSRFASNTNGSGSHECPSR</sequence>
<name>A0AAN7KSI7_TRANT</name>
<proteinExistence type="predicted"/>
<dbReference type="EMBL" id="JAXQNO010000020">
    <property type="protein sequence ID" value="KAK4772230.1"/>
    <property type="molecule type" value="Genomic_DNA"/>
</dbReference>
<evidence type="ECO:0000313" key="2">
    <source>
        <dbReference type="Proteomes" id="UP001346149"/>
    </source>
</evidence>
<keyword evidence="2" id="KW-1185">Reference proteome</keyword>
<accession>A0AAN7KSI7</accession>
<comment type="caution">
    <text evidence="1">The sequence shown here is derived from an EMBL/GenBank/DDBJ whole genome shotgun (WGS) entry which is preliminary data.</text>
</comment>
<dbReference type="PANTHER" id="PTHR33168">
    <property type="entry name" value="STRESS INDUCED PROTEIN-RELATED"/>
    <property type="match status" value="1"/>
</dbReference>
<dbReference type="Proteomes" id="UP001346149">
    <property type="component" value="Unassembled WGS sequence"/>
</dbReference>